<dbReference type="PANTHER" id="PTHR45663:SF40">
    <property type="entry name" value="THIOREDOXIN 2"/>
    <property type="match status" value="1"/>
</dbReference>
<evidence type="ECO:0000256" key="1">
    <source>
        <dbReference type="ARBA" id="ARBA00008987"/>
    </source>
</evidence>
<reference evidence="10" key="1">
    <citation type="journal article" date="2019" name="Int. J. Syst. Evol. Microbiol.">
        <title>The Global Catalogue of Microorganisms (GCM) 10K type strain sequencing project: providing services to taxonomists for standard genome sequencing and annotation.</title>
        <authorList>
            <consortium name="The Broad Institute Genomics Platform"/>
            <consortium name="The Broad Institute Genome Sequencing Center for Infectious Disease"/>
            <person name="Wu L."/>
            <person name="Ma J."/>
        </authorList>
    </citation>
    <scope>NUCLEOTIDE SEQUENCE [LARGE SCALE GENOMIC DNA]</scope>
    <source>
        <strain evidence="10">JCM 15614</strain>
    </source>
</reference>
<dbReference type="Proteomes" id="UP001499924">
    <property type="component" value="Unassembled WGS sequence"/>
</dbReference>
<dbReference type="CDD" id="cd02947">
    <property type="entry name" value="TRX_family"/>
    <property type="match status" value="1"/>
</dbReference>
<dbReference type="EMBL" id="BAAAVV010000002">
    <property type="protein sequence ID" value="GAA3162174.1"/>
    <property type="molecule type" value="Genomic_DNA"/>
</dbReference>
<evidence type="ECO:0000256" key="3">
    <source>
        <dbReference type="ARBA" id="ARBA00022982"/>
    </source>
</evidence>
<organism evidence="9 10">
    <name type="scientific">Blastococcus jejuensis</name>
    <dbReference type="NCBI Taxonomy" id="351224"/>
    <lineage>
        <taxon>Bacteria</taxon>
        <taxon>Bacillati</taxon>
        <taxon>Actinomycetota</taxon>
        <taxon>Actinomycetes</taxon>
        <taxon>Geodermatophilales</taxon>
        <taxon>Geodermatophilaceae</taxon>
        <taxon>Blastococcus</taxon>
    </lineage>
</organism>
<dbReference type="InterPro" id="IPR036249">
    <property type="entry name" value="Thioredoxin-like_sf"/>
</dbReference>
<comment type="caution">
    <text evidence="9">The sequence shown here is derived from an EMBL/GenBank/DDBJ whole genome shotgun (WGS) entry which is preliminary data.</text>
</comment>
<evidence type="ECO:0000313" key="9">
    <source>
        <dbReference type="EMBL" id="GAA3162174.1"/>
    </source>
</evidence>
<comment type="similarity">
    <text evidence="1 7">Belongs to the thioredoxin family.</text>
</comment>
<gene>
    <name evidence="9" type="primary">trxA_1</name>
    <name evidence="9" type="ORF">GCM10010531_12390</name>
</gene>
<sequence>MSTRALTKDDFQDVVTGEGIVLVDFWAAWCGPCRMFAPVFEAASERHPDVVFGKVDTEAQPELSAAAGIRSIPTLMVFRDGVLVFSQPGAVPDDALDQVIAAVRGLDMDAVRAELEAAPR</sequence>
<dbReference type="InterPro" id="IPR005746">
    <property type="entry name" value="Thioredoxin"/>
</dbReference>
<evidence type="ECO:0000256" key="6">
    <source>
        <dbReference type="NCBIfam" id="TIGR01068"/>
    </source>
</evidence>
<dbReference type="NCBIfam" id="TIGR01068">
    <property type="entry name" value="thioredoxin"/>
    <property type="match status" value="1"/>
</dbReference>
<dbReference type="PROSITE" id="PS00194">
    <property type="entry name" value="THIOREDOXIN_1"/>
    <property type="match status" value="1"/>
</dbReference>
<protein>
    <recommendedName>
        <fullName evidence="6 7">Thioredoxin</fullName>
    </recommendedName>
</protein>
<dbReference type="InterPro" id="IPR017937">
    <property type="entry name" value="Thioredoxin_CS"/>
</dbReference>
<proteinExistence type="inferred from homology"/>
<keyword evidence="2" id="KW-0813">Transport</keyword>
<evidence type="ECO:0000256" key="7">
    <source>
        <dbReference type="PIRNR" id="PIRNR000077"/>
    </source>
</evidence>
<evidence type="ECO:0000256" key="4">
    <source>
        <dbReference type="ARBA" id="ARBA00023157"/>
    </source>
</evidence>
<dbReference type="RefSeq" id="WP_344687795.1">
    <property type="nucleotide sequence ID" value="NZ_BAAAVV010000002.1"/>
</dbReference>
<dbReference type="Pfam" id="PF00085">
    <property type="entry name" value="Thioredoxin"/>
    <property type="match status" value="1"/>
</dbReference>
<evidence type="ECO:0000313" key="10">
    <source>
        <dbReference type="Proteomes" id="UP001499924"/>
    </source>
</evidence>
<evidence type="ECO:0000256" key="5">
    <source>
        <dbReference type="ARBA" id="ARBA00023284"/>
    </source>
</evidence>
<dbReference type="SUPFAM" id="SSF52833">
    <property type="entry name" value="Thioredoxin-like"/>
    <property type="match status" value="1"/>
</dbReference>
<dbReference type="PANTHER" id="PTHR45663">
    <property type="entry name" value="GEO12009P1"/>
    <property type="match status" value="1"/>
</dbReference>
<keyword evidence="3" id="KW-0249">Electron transport</keyword>
<dbReference type="PRINTS" id="PR00421">
    <property type="entry name" value="THIOREDOXIN"/>
</dbReference>
<keyword evidence="4" id="KW-1015">Disulfide bond</keyword>
<keyword evidence="5" id="KW-0676">Redox-active center</keyword>
<dbReference type="Gene3D" id="3.40.30.10">
    <property type="entry name" value="Glutaredoxin"/>
    <property type="match status" value="1"/>
</dbReference>
<evidence type="ECO:0000256" key="2">
    <source>
        <dbReference type="ARBA" id="ARBA00022448"/>
    </source>
</evidence>
<feature type="domain" description="Thioredoxin" evidence="8">
    <location>
        <begin position="1"/>
        <end position="105"/>
    </location>
</feature>
<keyword evidence="10" id="KW-1185">Reference proteome</keyword>
<dbReference type="PROSITE" id="PS51352">
    <property type="entry name" value="THIOREDOXIN_2"/>
    <property type="match status" value="1"/>
</dbReference>
<accession>A0ABP6NZ19</accession>
<dbReference type="PIRSF" id="PIRSF000077">
    <property type="entry name" value="Thioredoxin"/>
    <property type="match status" value="1"/>
</dbReference>
<name>A0ABP6NZ19_9ACTN</name>
<dbReference type="InterPro" id="IPR013766">
    <property type="entry name" value="Thioredoxin_domain"/>
</dbReference>
<evidence type="ECO:0000259" key="8">
    <source>
        <dbReference type="PROSITE" id="PS51352"/>
    </source>
</evidence>